<sequence>MRKITHLILGVTILSGLLMACDNAASENRSLVNILLVDAPGDFEQVWIEVLGVEILPAGSRGSAENASWIHLPYQAASNMVRISDLVNEERLLIGRTEIQSGMVSKIRLLLGNELYLIQDEIRIDLDKDSDFENKLEIDINVNALPGNSYDIYLDFDLARSVVRSSGGNYQLDPRIRAFESGVTAVIRGSILPRNVNSHVYVRSDTDTLTTLTGSNGGFYLQGIPPNDYQITIYAPEIYKDTAFNVSVQADTLLTVPTITLRPQLP</sequence>
<keyword evidence="4" id="KW-1185">Reference proteome</keyword>
<comment type="caution">
    <text evidence="3">The sequence shown here is derived from an EMBL/GenBank/DDBJ whole genome shotgun (WGS) entry which is preliminary data.</text>
</comment>
<reference evidence="3 4" key="1">
    <citation type="submission" date="2020-03" db="EMBL/GenBank/DDBJ databases">
        <title>Cyclobacterium plantarum sp. nov., a marine bacterium isolated from a coastal-marine wetland.</title>
        <authorList>
            <person name="Sanchez-Porro C."/>
            <person name="Ventosa A."/>
            <person name="Amoozegar M."/>
        </authorList>
    </citation>
    <scope>NUCLEOTIDE SEQUENCE [LARGE SCALE GENOMIC DNA]</scope>
    <source>
        <strain evidence="3 4">GBPx2</strain>
    </source>
</reference>
<dbReference type="Pfam" id="PF14321">
    <property type="entry name" value="DUF4382"/>
    <property type="match status" value="1"/>
</dbReference>
<organism evidence="3 4">
    <name type="scientific">Cyclobacterium plantarum</name>
    <dbReference type="NCBI Taxonomy" id="2716263"/>
    <lineage>
        <taxon>Bacteria</taxon>
        <taxon>Pseudomonadati</taxon>
        <taxon>Bacteroidota</taxon>
        <taxon>Cytophagia</taxon>
        <taxon>Cytophagales</taxon>
        <taxon>Cyclobacteriaceae</taxon>
        <taxon>Cyclobacterium</taxon>
    </lineage>
</organism>
<protein>
    <submittedName>
        <fullName evidence="3">DUF4382 domain-containing protein</fullName>
    </submittedName>
</protein>
<feature type="chain" id="PRO_5046953964" evidence="1">
    <location>
        <begin position="21"/>
        <end position="266"/>
    </location>
</feature>
<dbReference type="InterPro" id="IPR013784">
    <property type="entry name" value="Carb-bd-like_fold"/>
</dbReference>
<evidence type="ECO:0000313" key="3">
    <source>
        <dbReference type="EMBL" id="NHE56807.1"/>
    </source>
</evidence>
<dbReference type="InterPro" id="IPR025491">
    <property type="entry name" value="DUF4382"/>
</dbReference>
<dbReference type="PROSITE" id="PS51257">
    <property type="entry name" value="PROKAR_LIPOPROTEIN"/>
    <property type="match status" value="1"/>
</dbReference>
<dbReference type="EMBL" id="JAANYN010000003">
    <property type="protein sequence ID" value="NHE56807.1"/>
    <property type="molecule type" value="Genomic_DNA"/>
</dbReference>
<gene>
    <name evidence="3" type="ORF">G9Q97_08265</name>
</gene>
<dbReference type="Gene3D" id="2.60.40.1120">
    <property type="entry name" value="Carboxypeptidase-like, regulatory domain"/>
    <property type="match status" value="1"/>
</dbReference>
<feature type="signal peptide" evidence="1">
    <location>
        <begin position="1"/>
        <end position="20"/>
    </location>
</feature>
<evidence type="ECO:0000256" key="1">
    <source>
        <dbReference type="SAM" id="SignalP"/>
    </source>
</evidence>
<evidence type="ECO:0000313" key="4">
    <source>
        <dbReference type="Proteomes" id="UP000649799"/>
    </source>
</evidence>
<name>A0ABX0H8R1_9BACT</name>
<dbReference type="SUPFAM" id="SSF49452">
    <property type="entry name" value="Starch-binding domain-like"/>
    <property type="match status" value="1"/>
</dbReference>
<dbReference type="Proteomes" id="UP000649799">
    <property type="component" value="Unassembled WGS sequence"/>
</dbReference>
<dbReference type="RefSeq" id="WP_166145465.1">
    <property type="nucleotide sequence ID" value="NZ_JAANYN010000003.1"/>
</dbReference>
<accession>A0ABX0H8R1</accession>
<keyword evidence="1" id="KW-0732">Signal</keyword>
<evidence type="ECO:0000259" key="2">
    <source>
        <dbReference type="Pfam" id="PF14321"/>
    </source>
</evidence>
<feature type="domain" description="DUF4382" evidence="2">
    <location>
        <begin position="31"/>
        <end position="174"/>
    </location>
</feature>
<proteinExistence type="predicted"/>